<proteinExistence type="predicted"/>
<accession>A0A0F8Z345</accession>
<dbReference type="AlphaFoldDB" id="A0A0F8Z345"/>
<sequence length="93" mass="10503">MNPIAEQKMPVFEDSPAEIETANEQVRVEIGTANQEPKLDYTYSSFLFEISQYTSYQELTDEEVLTLADKAGTFDFLDAPDEDIYKPSDGTPI</sequence>
<reference evidence="1" key="1">
    <citation type="journal article" date="2015" name="Nature">
        <title>Complex archaea that bridge the gap between prokaryotes and eukaryotes.</title>
        <authorList>
            <person name="Spang A."/>
            <person name="Saw J.H."/>
            <person name="Jorgensen S.L."/>
            <person name="Zaremba-Niedzwiedzka K."/>
            <person name="Martijn J."/>
            <person name="Lind A.E."/>
            <person name="van Eijk R."/>
            <person name="Schleper C."/>
            <person name="Guy L."/>
            <person name="Ettema T.J."/>
        </authorList>
    </citation>
    <scope>NUCLEOTIDE SEQUENCE</scope>
</reference>
<organism evidence="1">
    <name type="scientific">marine sediment metagenome</name>
    <dbReference type="NCBI Taxonomy" id="412755"/>
    <lineage>
        <taxon>unclassified sequences</taxon>
        <taxon>metagenomes</taxon>
        <taxon>ecological metagenomes</taxon>
    </lineage>
</organism>
<comment type="caution">
    <text evidence="1">The sequence shown here is derived from an EMBL/GenBank/DDBJ whole genome shotgun (WGS) entry which is preliminary data.</text>
</comment>
<name>A0A0F8Z345_9ZZZZ</name>
<gene>
    <name evidence="1" type="ORF">LCGC14_3084180</name>
</gene>
<evidence type="ECO:0000313" key="1">
    <source>
        <dbReference type="EMBL" id="KKK54491.1"/>
    </source>
</evidence>
<dbReference type="EMBL" id="LAZR01065966">
    <property type="protein sequence ID" value="KKK54491.1"/>
    <property type="molecule type" value="Genomic_DNA"/>
</dbReference>
<protein>
    <submittedName>
        <fullName evidence="1">Uncharacterized protein</fullName>
    </submittedName>
</protein>